<gene>
    <name evidence="4" type="ORF">POREN0001_0541</name>
</gene>
<protein>
    <submittedName>
        <fullName evidence="4">PglZ domain protein</fullName>
    </submittedName>
</protein>
<dbReference type="PROSITE" id="PS50110">
    <property type="entry name" value="RESPONSE_REGULATORY"/>
    <property type="match status" value="1"/>
</dbReference>
<dbReference type="Pfam" id="PF08665">
    <property type="entry name" value="PglZ"/>
    <property type="match status" value="1"/>
</dbReference>
<dbReference type="InterPro" id="IPR050595">
    <property type="entry name" value="Bact_response_regulator"/>
</dbReference>
<evidence type="ECO:0000256" key="1">
    <source>
        <dbReference type="ARBA" id="ARBA00022553"/>
    </source>
</evidence>
<dbReference type="PANTHER" id="PTHR44591:SF3">
    <property type="entry name" value="RESPONSE REGULATORY DOMAIN-CONTAINING PROTEIN"/>
    <property type="match status" value="1"/>
</dbReference>
<dbReference type="STRING" id="553175.POREN0001_0541"/>
<keyword evidence="1 2" id="KW-0597">Phosphoprotein</keyword>
<evidence type="ECO:0000259" key="3">
    <source>
        <dbReference type="PROSITE" id="PS50110"/>
    </source>
</evidence>
<dbReference type="InterPro" id="IPR001789">
    <property type="entry name" value="Sig_transdc_resp-reg_receiver"/>
</dbReference>
<dbReference type="Pfam" id="PF00072">
    <property type="entry name" value="Response_reg"/>
    <property type="match status" value="1"/>
</dbReference>
<name>C3J8M2_POREA</name>
<feature type="domain" description="Response regulatory" evidence="3">
    <location>
        <begin position="9"/>
        <end position="123"/>
    </location>
</feature>
<evidence type="ECO:0000313" key="4">
    <source>
        <dbReference type="EMBL" id="EEN83397.1"/>
    </source>
</evidence>
<dbReference type="InterPro" id="IPR017850">
    <property type="entry name" value="Alkaline_phosphatase_core_sf"/>
</dbReference>
<reference evidence="4 5" key="1">
    <citation type="submission" date="2009-04" db="EMBL/GenBank/DDBJ databases">
        <authorList>
            <person name="Sebastian Y."/>
            <person name="Madupu R."/>
            <person name="Durkin A.S."/>
            <person name="Torralba M."/>
            <person name="Methe B."/>
            <person name="Sutton G.G."/>
            <person name="Strausberg R.L."/>
            <person name="Nelson K.E."/>
        </authorList>
    </citation>
    <scope>NUCLEOTIDE SEQUENCE [LARGE SCALE GENOMIC DNA]</scope>
    <source>
        <strain evidence="5">ATCC 35406 / BCRC 14492 / JCM 8526 / NCTC 13058 / HG 370</strain>
    </source>
</reference>
<evidence type="ECO:0000256" key="2">
    <source>
        <dbReference type="PROSITE-ProRule" id="PRU00169"/>
    </source>
</evidence>
<dbReference type="RefSeq" id="WP_004332443.1">
    <property type="nucleotide sequence ID" value="NZ_ACNN01000007.1"/>
</dbReference>
<dbReference type="SUPFAM" id="SSF52172">
    <property type="entry name" value="CheY-like"/>
    <property type="match status" value="1"/>
</dbReference>
<dbReference type="eggNOG" id="COG2204">
    <property type="taxonomic scope" value="Bacteria"/>
</dbReference>
<dbReference type="CDD" id="cd00156">
    <property type="entry name" value="REC"/>
    <property type="match status" value="1"/>
</dbReference>
<dbReference type="EMBL" id="ACNN01000007">
    <property type="protein sequence ID" value="EEN83397.1"/>
    <property type="molecule type" value="Genomic_DNA"/>
</dbReference>
<comment type="caution">
    <text evidence="4">The sequence shown here is derived from an EMBL/GenBank/DDBJ whole genome shotgun (WGS) entry which is preliminary data.</text>
</comment>
<dbReference type="AlphaFoldDB" id="C3J8M2"/>
<evidence type="ECO:0000313" key="5">
    <source>
        <dbReference type="Proteomes" id="UP000004295"/>
    </source>
</evidence>
<dbReference type="InterPro" id="IPR011006">
    <property type="entry name" value="CheY-like_superfamily"/>
</dbReference>
<sequence length="517" mass="60186">MSTAVRQYRILWVDDEIDLLKPHILFLEKKGYSVAAALSGSDALEMLAQVPYDLVFLDENMPGLSGLETLDALRSQYPSLPVVMVTKSEEEQLMNQAIAGNTVDFLIKPVNPNQLLLTLKKTLQRNDIIGEATIADYQRAFRETSMQLMQRMELEDWKTLYRQLAERSLLVEEHPELAEMHALQCREAQLQFGRFVRDHYKGWITPSAGSPLMSYNLFSKRVFPLLDAGEKLFFVLIDNFRYDQWLAVKDLLSDLFYFEEDLYVSILPTATQYARNAIFSGLMPADIARLFPDLWVDEESEEGKNVNEAPLIRSLIERYRKPYTFSYNKVHETKYGEKLLSSMDNLTRHPLNVVVLNFVDMLSHARTESKMIRELAGNEAAYRSLTRSWFRHSTTYRLFQKMKEMGYKVLLTTDHGTIRVQNPVKVVGDRNTSTNLRYKLGRHLTYNPKEVFAMTRPRDYGLPEGSITDNFIFCYEDKFFAYPNNYNYYVNYYRDTFQHGGISMEEMLIPFISLQPK</sequence>
<dbReference type="PANTHER" id="PTHR44591">
    <property type="entry name" value="STRESS RESPONSE REGULATOR PROTEIN 1"/>
    <property type="match status" value="1"/>
</dbReference>
<dbReference type="SUPFAM" id="SSF53649">
    <property type="entry name" value="Alkaline phosphatase-like"/>
    <property type="match status" value="1"/>
</dbReference>
<dbReference type="GO" id="GO:0000160">
    <property type="term" value="P:phosphorelay signal transduction system"/>
    <property type="evidence" value="ECO:0007669"/>
    <property type="project" value="InterPro"/>
</dbReference>
<proteinExistence type="predicted"/>
<dbReference type="Proteomes" id="UP000004295">
    <property type="component" value="Unassembled WGS sequence"/>
</dbReference>
<accession>C3J8M2</accession>
<dbReference type="Gene3D" id="3.40.50.2300">
    <property type="match status" value="1"/>
</dbReference>
<dbReference type="GeneID" id="93364997"/>
<feature type="modified residue" description="4-aspartylphosphate" evidence="2">
    <location>
        <position position="58"/>
    </location>
</feature>
<keyword evidence="5" id="KW-1185">Reference proteome</keyword>
<dbReference type="SMART" id="SM00448">
    <property type="entry name" value="REC"/>
    <property type="match status" value="1"/>
</dbReference>
<organism evidence="4 5">
    <name type="scientific">Porphyromonas endodontalis (strain ATCC 35406 / DSM 24491 / JCM 8526 / CCUG 16442 / BCRC 14492 / NCTC 13058 / HG 370)</name>
    <name type="common">Bacteroides endodontalis</name>
    <dbReference type="NCBI Taxonomy" id="553175"/>
    <lineage>
        <taxon>Bacteria</taxon>
        <taxon>Pseudomonadati</taxon>
        <taxon>Bacteroidota</taxon>
        <taxon>Bacteroidia</taxon>
        <taxon>Bacteroidales</taxon>
        <taxon>Porphyromonadaceae</taxon>
        <taxon>Porphyromonas</taxon>
    </lineage>
</organism>